<keyword evidence="4" id="KW-1185">Reference proteome</keyword>
<dbReference type="SUPFAM" id="SSF50952">
    <property type="entry name" value="Soluble quinoprotein glucose dehydrogenase"/>
    <property type="match status" value="1"/>
</dbReference>
<dbReference type="AlphaFoldDB" id="A0A845SG73"/>
<protein>
    <submittedName>
        <fullName evidence="3">PQQ-dependent sugar dehydrogenase</fullName>
    </submittedName>
</protein>
<feature type="domain" description="Glucose/Sorbosone dehydrogenase" evidence="2">
    <location>
        <begin position="35"/>
        <end position="365"/>
    </location>
</feature>
<dbReference type="Pfam" id="PF07995">
    <property type="entry name" value="GSDH"/>
    <property type="match status" value="1"/>
</dbReference>
<feature type="chain" id="PRO_5032565855" evidence="1">
    <location>
        <begin position="23"/>
        <end position="369"/>
    </location>
</feature>
<name>A0A845SG73_9GAMM</name>
<dbReference type="Gene3D" id="2.120.10.30">
    <property type="entry name" value="TolB, C-terminal domain"/>
    <property type="match status" value="1"/>
</dbReference>
<evidence type="ECO:0000259" key="2">
    <source>
        <dbReference type="Pfam" id="PF07995"/>
    </source>
</evidence>
<dbReference type="Proteomes" id="UP000461443">
    <property type="component" value="Unassembled WGS sequence"/>
</dbReference>
<dbReference type="InterPro" id="IPR012938">
    <property type="entry name" value="Glc/Sorbosone_DH"/>
</dbReference>
<feature type="signal peptide" evidence="1">
    <location>
        <begin position="1"/>
        <end position="22"/>
    </location>
</feature>
<dbReference type="EMBL" id="WUBS01000005">
    <property type="protein sequence ID" value="NDL62869.1"/>
    <property type="molecule type" value="Genomic_DNA"/>
</dbReference>
<proteinExistence type="predicted"/>
<dbReference type="RefSeq" id="WP_162365594.1">
    <property type="nucleotide sequence ID" value="NZ_WUBS01000005.1"/>
</dbReference>
<evidence type="ECO:0000256" key="1">
    <source>
        <dbReference type="SAM" id="SignalP"/>
    </source>
</evidence>
<evidence type="ECO:0000313" key="3">
    <source>
        <dbReference type="EMBL" id="NDL62869.1"/>
    </source>
</evidence>
<reference evidence="3 4" key="1">
    <citation type="submission" date="2019-12" db="EMBL/GenBank/DDBJ databases">
        <authorList>
            <person name="Lee S.D."/>
        </authorList>
    </citation>
    <scope>NUCLEOTIDE SEQUENCE [LARGE SCALE GENOMIC DNA]</scope>
    <source>
        <strain evidence="3 4">SAP-6</strain>
    </source>
</reference>
<dbReference type="PANTHER" id="PTHR19328:SF75">
    <property type="entry name" value="ALDOSE SUGAR DEHYDROGENASE YLII"/>
    <property type="match status" value="1"/>
</dbReference>
<comment type="caution">
    <text evidence="3">The sequence shown here is derived from an EMBL/GenBank/DDBJ whole genome shotgun (WGS) entry which is preliminary data.</text>
</comment>
<accession>A0A845SG73</accession>
<organism evidence="3 4">
    <name type="scientific">Acerihabitans arboris</name>
    <dbReference type="NCBI Taxonomy" id="2691583"/>
    <lineage>
        <taxon>Bacteria</taxon>
        <taxon>Pseudomonadati</taxon>
        <taxon>Pseudomonadota</taxon>
        <taxon>Gammaproteobacteria</taxon>
        <taxon>Enterobacterales</taxon>
        <taxon>Pectobacteriaceae</taxon>
        <taxon>Acerihabitans</taxon>
    </lineage>
</organism>
<evidence type="ECO:0000313" key="4">
    <source>
        <dbReference type="Proteomes" id="UP000461443"/>
    </source>
</evidence>
<sequence length="369" mass="40826">MRWIITLLLSGGLLMLGAPATAAELKVTQLLTGMDHPWSLAFLPQDNGVLITERPGRLRYWRAGQPLSAPVGGVPKVYAHGQGGLFDVVLAPDFAQSRRIYLSYAEAGKDDAGTAVGYGRLSEDNQRLTDFKVIFRQLPKLSSGEHFGGRLAFDRQGFLYISLGENNRRPTAQDLTKHQGKIVRLTADGEIPPDNPFVHNENARPEIWSLGHRNPQGLALNPWSGVIWENEHGPKGGDEVNIVAKGANFGWPIATYGINYSGLKIPEAQGGVVAGTVQPIWYWQKSPAVSGLAFYAADRFPRWKNSLFIGALKQQALIRLTLQDDKVASEERLLEDRQERIRDVRVGPDGFVYVLTDERNGKLLRLGLE</sequence>
<reference evidence="3 4" key="2">
    <citation type="submission" date="2020-02" db="EMBL/GenBank/DDBJ databases">
        <title>The new genus of Enterobacteriales.</title>
        <authorList>
            <person name="Kim I.S."/>
        </authorList>
    </citation>
    <scope>NUCLEOTIDE SEQUENCE [LARGE SCALE GENOMIC DNA]</scope>
    <source>
        <strain evidence="3 4">SAP-6</strain>
    </source>
</reference>
<dbReference type="InterPro" id="IPR011042">
    <property type="entry name" value="6-blade_b-propeller_TolB-like"/>
</dbReference>
<keyword evidence="1" id="KW-0732">Signal</keyword>
<dbReference type="InterPro" id="IPR011041">
    <property type="entry name" value="Quinoprot_gluc/sorb_DH_b-prop"/>
</dbReference>
<gene>
    <name evidence="3" type="ORF">GRH90_08925</name>
</gene>
<dbReference type="PANTHER" id="PTHR19328">
    <property type="entry name" value="HEDGEHOG-INTERACTING PROTEIN"/>
    <property type="match status" value="1"/>
</dbReference>